<dbReference type="Pfam" id="PF00665">
    <property type="entry name" value="rve"/>
    <property type="match status" value="1"/>
</dbReference>
<dbReference type="EMBL" id="JARYMX010000006">
    <property type="protein sequence ID" value="KAJ9544558.1"/>
    <property type="molecule type" value="Genomic_DNA"/>
</dbReference>
<comment type="caution">
    <text evidence="2">The sequence shown here is derived from an EMBL/GenBank/DDBJ whole genome shotgun (WGS) entry which is preliminary data.</text>
</comment>
<evidence type="ECO:0000313" key="2">
    <source>
        <dbReference type="EMBL" id="KAJ9544558.1"/>
    </source>
</evidence>
<dbReference type="InterPro" id="IPR025724">
    <property type="entry name" value="GAG-pre-integrase_dom"/>
</dbReference>
<reference evidence="2" key="1">
    <citation type="submission" date="2023-03" db="EMBL/GenBank/DDBJ databases">
        <title>Chromosome-scale reference genome and RAD-based genetic map of yellow starthistle (Centaurea solstitialis) reveal putative structural variation and QTLs associated with invader traits.</title>
        <authorList>
            <person name="Reatini B."/>
            <person name="Cang F.A."/>
            <person name="Jiang Q."/>
            <person name="Mckibben M.T.W."/>
            <person name="Barker M.S."/>
            <person name="Rieseberg L.H."/>
            <person name="Dlugosch K.M."/>
        </authorList>
    </citation>
    <scope>NUCLEOTIDE SEQUENCE</scope>
    <source>
        <strain evidence="2">CAN-66</strain>
        <tissue evidence="2">Leaf</tissue>
    </source>
</reference>
<dbReference type="GO" id="GO:0003676">
    <property type="term" value="F:nucleic acid binding"/>
    <property type="evidence" value="ECO:0007669"/>
    <property type="project" value="InterPro"/>
</dbReference>
<dbReference type="SUPFAM" id="SSF53098">
    <property type="entry name" value="Ribonuclease H-like"/>
    <property type="match status" value="1"/>
</dbReference>
<evidence type="ECO:0000259" key="1">
    <source>
        <dbReference type="PROSITE" id="PS50994"/>
    </source>
</evidence>
<name>A0AA38SLE7_9ASTR</name>
<accession>A0AA38SLE7</accession>
<proteinExistence type="predicted"/>
<dbReference type="Gene3D" id="3.30.420.10">
    <property type="entry name" value="Ribonuclease H-like superfamily/Ribonuclease H"/>
    <property type="match status" value="1"/>
</dbReference>
<dbReference type="Proteomes" id="UP001172457">
    <property type="component" value="Chromosome 6"/>
</dbReference>
<protein>
    <recommendedName>
        <fullName evidence="1">Integrase catalytic domain-containing protein</fullName>
    </recommendedName>
</protein>
<dbReference type="Pfam" id="PF13976">
    <property type="entry name" value="gag_pre-integrs"/>
    <property type="match status" value="1"/>
</dbReference>
<dbReference type="InterPro" id="IPR039537">
    <property type="entry name" value="Retrotran_Ty1/copia-like"/>
</dbReference>
<organism evidence="2 3">
    <name type="scientific">Centaurea solstitialis</name>
    <name type="common">yellow star-thistle</name>
    <dbReference type="NCBI Taxonomy" id="347529"/>
    <lineage>
        <taxon>Eukaryota</taxon>
        <taxon>Viridiplantae</taxon>
        <taxon>Streptophyta</taxon>
        <taxon>Embryophyta</taxon>
        <taxon>Tracheophyta</taxon>
        <taxon>Spermatophyta</taxon>
        <taxon>Magnoliopsida</taxon>
        <taxon>eudicotyledons</taxon>
        <taxon>Gunneridae</taxon>
        <taxon>Pentapetalae</taxon>
        <taxon>asterids</taxon>
        <taxon>campanulids</taxon>
        <taxon>Asterales</taxon>
        <taxon>Asteraceae</taxon>
        <taxon>Carduoideae</taxon>
        <taxon>Cardueae</taxon>
        <taxon>Centaureinae</taxon>
        <taxon>Centaurea</taxon>
    </lineage>
</organism>
<dbReference type="PANTHER" id="PTHR42648">
    <property type="entry name" value="TRANSPOSASE, PUTATIVE-RELATED"/>
    <property type="match status" value="1"/>
</dbReference>
<dbReference type="InterPro" id="IPR001584">
    <property type="entry name" value="Integrase_cat-core"/>
</dbReference>
<dbReference type="AlphaFoldDB" id="A0AA38SLE7"/>
<sequence>MTLLRGSVMQASAGEISEHYQHLLKQAKKRTQIKTGSLSLTLSLPLGLVLELENCYYVPRMIKNIISFNLLVDHGFYFKYDYKLISCFKNDIFYFKATPTNGLYVLNLQENNKEIYHISKRSKEIEDQTYLWHCRLGHINKKRIEKLQKGGLLGLLILDHLTTTSLMTKQPFNKDNERASELLGIIHTDVCGGYRYFITFTDDFSRYGYVYLIRHKSEAFEKFKEFQSEVQNQLDTKIKFLRSDRGGEYLSQEFDNHMMECGIVSQLTPPYTP</sequence>
<gene>
    <name evidence="2" type="ORF">OSB04_024265</name>
</gene>
<dbReference type="PANTHER" id="PTHR42648:SF27">
    <property type="entry name" value="RNA-DIRECTED DNA POLYMERASE"/>
    <property type="match status" value="1"/>
</dbReference>
<dbReference type="GO" id="GO:0015074">
    <property type="term" value="P:DNA integration"/>
    <property type="evidence" value="ECO:0007669"/>
    <property type="project" value="InterPro"/>
</dbReference>
<feature type="domain" description="Integrase catalytic" evidence="1">
    <location>
        <begin position="167"/>
        <end position="273"/>
    </location>
</feature>
<dbReference type="InterPro" id="IPR036397">
    <property type="entry name" value="RNaseH_sf"/>
</dbReference>
<dbReference type="PROSITE" id="PS50994">
    <property type="entry name" value="INTEGRASE"/>
    <property type="match status" value="1"/>
</dbReference>
<dbReference type="InterPro" id="IPR012337">
    <property type="entry name" value="RNaseH-like_sf"/>
</dbReference>
<evidence type="ECO:0000313" key="3">
    <source>
        <dbReference type="Proteomes" id="UP001172457"/>
    </source>
</evidence>
<keyword evidence="3" id="KW-1185">Reference proteome</keyword>